<evidence type="ECO:0000256" key="4">
    <source>
        <dbReference type="ARBA" id="ARBA00023128"/>
    </source>
</evidence>
<keyword evidence="2" id="KW-0648">Protein biosynthesis</keyword>
<dbReference type="GO" id="GO:0005525">
    <property type="term" value="F:GTP binding"/>
    <property type="evidence" value="ECO:0007669"/>
    <property type="project" value="UniProtKB-KW"/>
</dbReference>
<dbReference type="PROSITE" id="PS51722">
    <property type="entry name" value="G_TR_2"/>
    <property type="match status" value="1"/>
</dbReference>
<dbReference type="EMBL" id="JADBJN010000003">
    <property type="protein sequence ID" value="KAG5670448.1"/>
    <property type="molecule type" value="Genomic_DNA"/>
</dbReference>
<feature type="domain" description="Tr-type G" evidence="7">
    <location>
        <begin position="29"/>
        <end position="308"/>
    </location>
</feature>
<dbReference type="InterPro" id="IPR027417">
    <property type="entry name" value="P-loop_NTPase"/>
</dbReference>
<dbReference type="OrthoDB" id="198619at2759"/>
<dbReference type="GO" id="GO:0005759">
    <property type="term" value="C:mitochondrial matrix"/>
    <property type="evidence" value="ECO:0007669"/>
    <property type="project" value="UniProtKB-ARBA"/>
</dbReference>
<dbReference type="Gene3D" id="2.40.30.10">
    <property type="entry name" value="Translation factors"/>
    <property type="match status" value="1"/>
</dbReference>
<dbReference type="Pfam" id="PF00009">
    <property type="entry name" value="GTP_EFTU"/>
    <property type="match status" value="1"/>
</dbReference>
<evidence type="ECO:0000256" key="6">
    <source>
        <dbReference type="ARBA" id="ARBA00081524"/>
    </source>
</evidence>
<dbReference type="FunFam" id="3.30.70.870:FF:000005">
    <property type="entry name" value="Ribosome-releasing factor 2, mitochondrial"/>
    <property type="match status" value="1"/>
</dbReference>
<dbReference type="Gene3D" id="3.30.230.10">
    <property type="match status" value="1"/>
</dbReference>
<evidence type="ECO:0000313" key="9">
    <source>
        <dbReference type="Proteomes" id="UP001107558"/>
    </source>
</evidence>
<keyword evidence="4" id="KW-0496">Mitochondrion</keyword>
<proteinExistence type="predicted"/>
<accession>A0A9J6BL61</accession>
<dbReference type="InterPro" id="IPR000640">
    <property type="entry name" value="EFG_V-like"/>
</dbReference>
<dbReference type="CDD" id="cd01514">
    <property type="entry name" value="Elongation_Factor_C"/>
    <property type="match status" value="1"/>
</dbReference>
<dbReference type="SMART" id="SM00889">
    <property type="entry name" value="EFG_IV"/>
    <property type="match status" value="1"/>
</dbReference>
<dbReference type="Gene3D" id="3.30.70.240">
    <property type="match status" value="1"/>
</dbReference>
<keyword evidence="1" id="KW-0547">Nucleotide-binding</keyword>
<keyword evidence="9" id="KW-1185">Reference proteome</keyword>
<dbReference type="InterPro" id="IPR020568">
    <property type="entry name" value="Ribosomal_Su5_D2-typ_SF"/>
</dbReference>
<dbReference type="FunFam" id="3.30.230.10:FF:000033">
    <property type="entry name" value="Ribosome-releasing factor 2, mitochondrial"/>
    <property type="match status" value="1"/>
</dbReference>
<evidence type="ECO:0000313" key="8">
    <source>
        <dbReference type="EMBL" id="KAG5670448.1"/>
    </source>
</evidence>
<comment type="caution">
    <text evidence="8">The sequence shown here is derived from an EMBL/GenBank/DDBJ whole genome shotgun (WGS) entry which is preliminary data.</text>
</comment>
<dbReference type="InterPro" id="IPR041095">
    <property type="entry name" value="EFG_II"/>
</dbReference>
<sequence>MKSNIFRFLRVKLAFRSFCTSVKKINEPELIRNISILAHIDAGKTTTTERMLFYAGKTKTLGEVHHGTTVTDYLPQERERGITICSAAVSFNWKEHRINCIDTPGHIDFTMEVEQSLGAVDGCVVILDSSSGVQAQTFTIWRQSNNYDLPKIVFCNKMDRPDADFNKCIKDVEIKLNSLPIALQLPIHEKGIFKGIIDLLSMKKITWDSKHLGQSYEISDILNEELYKNAKENRLEMIDKLSNFDDQLADAIIANESLDNVDINLILNAIRRLTIQRKCIPVLAGSAYKNIGVQLLIDSIINYLPAPNERNKIYSCFGKDFVGRVFKVTHDKQRGPLSLVRIYGGELKRGTRVMTSSGASENIQRIYEPLADEYKETDVVSAGNVCVCAGLKNTKTGDILISNMTSLRNAQKKLKATNNNVQVDESEGDFSLFNFEPKIPPAVYFCSIEPPSASYQSALETALSQIQREDPSLRVSFDETTMQTVLGGMGELHLEIIKSRLLTEYKIDADLGPLQIAYKETIEDACRESLKIEKEIAGAKQSVEIDMTLDVLRSGDEVFRIDHSPNASDSLKSVRPKFIHLVKRAAISALERGPKIGGEVVNVKIILHSLIIGRNTAESVIAAAASQCIQKILLSANCRLMEPMMSVQIVAPTEKVSPILSDLGRRRAQIGEISLQGEHNKIIEFVAPLAELQSYSSIVRTISSGTANLLMQPHGYELLSSVDEQVAIRRAQGFE</sequence>
<dbReference type="InterPro" id="IPR031157">
    <property type="entry name" value="G_TR_CS"/>
</dbReference>
<keyword evidence="3" id="KW-0809">Transit peptide</keyword>
<dbReference type="FunFam" id="3.40.50.300:FF:000514">
    <property type="entry name" value="Ribosome-releasing factor 2, mitochondrial"/>
    <property type="match status" value="1"/>
</dbReference>
<dbReference type="Pfam" id="PF14492">
    <property type="entry name" value="EFG_III"/>
    <property type="match status" value="1"/>
</dbReference>
<dbReference type="Gene3D" id="3.40.50.300">
    <property type="entry name" value="P-loop containing nucleotide triphosphate hydrolases"/>
    <property type="match status" value="1"/>
</dbReference>
<dbReference type="Proteomes" id="UP001107558">
    <property type="component" value="Chromosome 3"/>
</dbReference>
<dbReference type="InterPro" id="IPR014721">
    <property type="entry name" value="Ribsml_uS5_D2-typ_fold_subgr"/>
</dbReference>
<dbReference type="Pfam" id="PF22042">
    <property type="entry name" value="EF-G_D2"/>
    <property type="match status" value="1"/>
</dbReference>
<dbReference type="CDD" id="cd01886">
    <property type="entry name" value="EF-G"/>
    <property type="match status" value="1"/>
</dbReference>
<dbReference type="SUPFAM" id="SSF54980">
    <property type="entry name" value="EF-G C-terminal domain-like"/>
    <property type="match status" value="2"/>
</dbReference>
<dbReference type="GO" id="GO:0003924">
    <property type="term" value="F:GTPase activity"/>
    <property type="evidence" value="ECO:0007669"/>
    <property type="project" value="InterPro"/>
</dbReference>
<protein>
    <recommendedName>
        <fullName evidence="6">Elongation factor G2</fullName>
    </recommendedName>
</protein>
<dbReference type="PRINTS" id="PR00315">
    <property type="entry name" value="ELONGATNFCT"/>
</dbReference>
<gene>
    <name evidence="8" type="ORF">PVAND_000712</name>
</gene>
<evidence type="ECO:0000259" key="7">
    <source>
        <dbReference type="PROSITE" id="PS51722"/>
    </source>
</evidence>
<dbReference type="InterPro" id="IPR035647">
    <property type="entry name" value="EFG_III/V"/>
</dbReference>
<dbReference type="PANTHER" id="PTHR43261">
    <property type="entry name" value="TRANSLATION ELONGATION FACTOR G-RELATED"/>
    <property type="match status" value="1"/>
</dbReference>
<dbReference type="SUPFAM" id="SSF54211">
    <property type="entry name" value="Ribosomal protein S5 domain 2-like"/>
    <property type="match status" value="1"/>
</dbReference>
<dbReference type="CDD" id="cd16262">
    <property type="entry name" value="EFG_III"/>
    <property type="match status" value="1"/>
</dbReference>
<dbReference type="Pfam" id="PF00679">
    <property type="entry name" value="EFG_C"/>
    <property type="match status" value="1"/>
</dbReference>
<keyword evidence="5" id="KW-0342">GTP-binding</keyword>
<dbReference type="InterPro" id="IPR009022">
    <property type="entry name" value="EFG_III"/>
</dbReference>
<dbReference type="GO" id="GO:0032790">
    <property type="term" value="P:ribosome disassembly"/>
    <property type="evidence" value="ECO:0007669"/>
    <property type="project" value="TreeGrafter"/>
</dbReference>
<dbReference type="InterPro" id="IPR009000">
    <property type="entry name" value="Transl_B-barrel_sf"/>
</dbReference>
<dbReference type="Gene3D" id="3.30.70.870">
    <property type="entry name" value="Elongation Factor G (Translational Gtpase), domain 3"/>
    <property type="match status" value="1"/>
</dbReference>
<evidence type="ECO:0000256" key="3">
    <source>
        <dbReference type="ARBA" id="ARBA00022946"/>
    </source>
</evidence>
<dbReference type="InterPro" id="IPR005225">
    <property type="entry name" value="Small_GTP-bd"/>
</dbReference>
<evidence type="ECO:0000256" key="1">
    <source>
        <dbReference type="ARBA" id="ARBA00022741"/>
    </source>
</evidence>
<dbReference type="AlphaFoldDB" id="A0A9J6BL61"/>
<dbReference type="SUPFAM" id="SSF50447">
    <property type="entry name" value="Translation proteins"/>
    <property type="match status" value="1"/>
</dbReference>
<dbReference type="InterPro" id="IPR053905">
    <property type="entry name" value="EF-G-like_DII"/>
</dbReference>
<reference evidence="8" key="1">
    <citation type="submission" date="2021-03" db="EMBL/GenBank/DDBJ databases">
        <title>Chromosome level genome of the anhydrobiotic midge Polypedilum vanderplanki.</title>
        <authorList>
            <person name="Yoshida Y."/>
            <person name="Kikawada T."/>
            <person name="Gusev O."/>
        </authorList>
    </citation>
    <scope>NUCLEOTIDE SEQUENCE</scope>
    <source>
        <strain evidence="8">NIAS01</strain>
        <tissue evidence="8">Whole body or cell culture</tissue>
    </source>
</reference>
<dbReference type="GO" id="GO:0032543">
    <property type="term" value="P:mitochondrial translation"/>
    <property type="evidence" value="ECO:0007669"/>
    <property type="project" value="TreeGrafter"/>
</dbReference>
<evidence type="ECO:0000256" key="5">
    <source>
        <dbReference type="ARBA" id="ARBA00023134"/>
    </source>
</evidence>
<dbReference type="SMART" id="SM00838">
    <property type="entry name" value="EFG_C"/>
    <property type="match status" value="1"/>
</dbReference>
<dbReference type="NCBIfam" id="TIGR00231">
    <property type="entry name" value="small_GTP"/>
    <property type="match status" value="1"/>
</dbReference>
<dbReference type="InterPro" id="IPR005517">
    <property type="entry name" value="Transl_elong_EFG/EF2_IV"/>
</dbReference>
<dbReference type="PROSITE" id="PS00301">
    <property type="entry name" value="G_TR_1"/>
    <property type="match status" value="1"/>
</dbReference>
<dbReference type="InterPro" id="IPR000795">
    <property type="entry name" value="T_Tr_GTP-bd_dom"/>
</dbReference>
<dbReference type="SUPFAM" id="SSF52540">
    <property type="entry name" value="P-loop containing nucleoside triphosphate hydrolases"/>
    <property type="match status" value="1"/>
</dbReference>
<dbReference type="PANTHER" id="PTHR43261:SF1">
    <property type="entry name" value="RIBOSOME-RELEASING FACTOR 2, MITOCHONDRIAL"/>
    <property type="match status" value="1"/>
</dbReference>
<organism evidence="8 9">
    <name type="scientific">Polypedilum vanderplanki</name>
    <name type="common">Sleeping chironomid midge</name>
    <dbReference type="NCBI Taxonomy" id="319348"/>
    <lineage>
        <taxon>Eukaryota</taxon>
        <taxon>Metazoa</taxon>
        <taxon>Ecdysozoa</taxon>
        <taxon>Arthropoda</taxon>
        <taxon>Hexapoda</taxon>
        <taxon>Insecta</taxon>
        <taxon>Pterygota</taxon>
        <taxon>Neoptera</taxon>
        <taxon>Endopterygota</taxon>
        <taxon>Diptera</taxon>
        <taxon>Nematocera</taxon>
        <taxon>Chironomoidea</taxon>
        <taxon>Chironomidae</taxon>
        <taxon>Chironominae</taxon>
        <taxon>Polypedilum</taxon>
        <taxon>Polypedilum</taxon>
    </lineage>
</organism>
<name>A0A9J6BL61_POLVA</name>
<evidence type="ECO:0000256" key="2">
    <source>
        <dbReference type="ARBA" id="ARBA00022917"/>
    </source>
</evidence>